<feature type="active site" evidence="11">
    <location>
        <position position="347"/>
    </location>
</feature>
<dbReference type="UniPathway" id="UPA00545">
    <property type="reaction ID" value="UER00823"/>
</dbReference>
<evidence type="ECO:0000313" key="15">
    <source>
        <dbReference type="Proteomes" id="UP000288805"/>
    </source>
</evidence>
<evidence type="ECO:0000256" key="8">
    <source>
        <dbReference type="ARBA" id="ARBA00022801"/>
    </source>
</evidence>
<dbReference type="Pfam" id="PF01095">
    <property type="entry name" value="Pectinesterase"/>
    <property type="match status" value="1"/>
</dbReference>
<dbReference type="Gene3D" id="2.160.20.10">
    <property type="entry name" value="Single-stranded right-handed beta-helix, Pectin lyase-like"/>
    <property type="match status" value="1"/>
</dbReference>
<dbReference type="FunFam" id="2.160.20.10:FF:000029">
    <property type="entry name" value="Pectinesterase 4"/>
    <property type="match status" value="1"/>
</dbReference>
<keyword evidence="6 12" id="KW-0134">Cell wall</keyword>
<evidence type="ECO:0000256" key="10">
    <source>
        <dbReference type="ARBA" id="ARBA00023316"/>
    </source>
</evidence>
<dbReference type="InterPro" id="IPR012334">
    <property type="entry name" value="Pectin_lyas_fold"/>
</dbReference>
<dbReference type="GO" id="GO:0042545">
    <property type="term" value="P:cell wall modification"/>
    <property type="evidence" value="ECO:0007669"/>
    <property type="project" value="UniProtKB-UniRule"/>
</dbReference>
<dbReference type="EMBL" id="QGNW01001338">
    <property type="protein sequence ID" value="RVW44998.1"/>
    <property type="molecule type" value="Genomic_DNA"/>
</dbReference>
<comment type="subcellular location">
    <subcellularLocation>
        <location evidence="1 12">Secreted</location>
        <location evidence="1 12">Cell wall</location>
    </subcellularLocation>
</comment>
<dbReference type="SMART" id="SM00856">
    <property type="entry name" value="PMEI"/>
    <property type="match status" value="1"/>
</dbReference>
<dbReference type="PANTHER" id="PTHR31707">
    <property type="entry name" value="PECTINESTERASE"/>
    <property type="match status" value="1"/>
</dbReference>
<dbReference type="GO" id="GO:0030599">
    <property type="term" value="F:pectinesterase activity"/>
    <property type="evidence" value="ECO:0007669"/>
    <property type="project" value="UniProtKB-UniRule"/>
</dbReference>
<name>A0A438EBD8_VITVI</name>
<keyword evidence="9 12" id="KW-0063">Aspartyl esterase</keyword>
<dbReference type="InterPro" id="IPR011050">
    <property type="entry name" value="Pectin_lyase_fold/virulence"/>
</dbReference>
<dbReference type="AlphaFoldDB" id="A0A438EBD8"/>
<comment type="pathway">
    <text evidence="2 12">Glycan metabolism; pectin degradation; 2-dehydro-3-deoxy-D-gluconate from pectin: step 1/5.</text>
</comment>
<evidence type="ECO:0000256" key="5">
    <source>
        <dbReference type="ARBA" id="ARBA00013229"/>
    </source>
</evidence>
<dbReference type="PROSITE" id="PS00503">
    <property type="entry name" value="PECTINESTERASE_2"/>
    <property type="match status" value="1"/>
</dbReference>
<evidence type="ECO:0000256" key="3">
    <source>
        <dbReference type="ARBA" id="ARBA00006027"/>
    </source>
</evidence>
<comment type="function">
    <text evidence="12">Acts in the modification of cell walls via demethylesterification of cell wall pectin.</text>
</comment>
<reference evidence="14 15" key="1">
    <citation type="journal article" date="2018" name="PLoS Genet.">
        <title>Population sequencing reveals clonal diversity and ancestral inbreeding in the grapevine cultivar Chardonnay.</title>
        <authorList>
            <person name="Roach M.J."/>
            <person name="Johnson D.L."/>
            <person name="Bohlmann J."/>
            <person name="van Vuuren H.J."/>
            <person name="Jones S.J."/>
            <person name="Pretorius I.S."/>
            <person name="Schmidt S.A."/>
            <person name="Borneman A.R."/>
        </authorList>
    </citation>
    <scope>NUCLEOTIDE SEQUENCE [LARGE SCALE GENOMIC DNA]</scope>
    <source>
        <strain evidence="15">cv. Chardonnay</strain>
        <tissue evidence="14">Leaf</tissue>
    </source>
</reference>
<sequence length="430" mass="47073">MLPMSSFKAYGKSMKPNKRGSWLWLLFVGTTTNSGGKSKNAGNSVSTSIKAMSCTELFSASPSMKASRASLTKCWPGALDDCYELLDLAIDNLNSSLSSSLDNFDDLKTWLSAAGTYQETCINGFESGNLRSSVLEFLKNSTEFSSNSLAIITEISKLSGSISSRRLMGLPEDKVPKWLSAKDRKLLQSSSTLKKKADAVVATDGSGKYKTISEALKAVPDKSKKSFVIYVKKGVYNENVRVEKSKWNVLMIGDGMNKTVVSGKLNFVDGTPTFSTATFAVFGKGFVAREMGFRNTAGAIKHQAVALMSSADQTVFYRCLIDAFQDSLYAHSHRQFYRECDIYGTVDFIFGNSAVVFQNCNILPKQPMPGQQNTITAQGKNDPNQNTGIAIQNCTILTVSRLELCQDLPWTALEELLNNCIHAFNDGELD</sequence>
<keyword evidence="7 12" id="KW-0964">Secreted</keyword>
<gene>
    <name evidence="14" type="primary">PME46_1</name>
    <name evidence="14" type="ORF">CK203_077906</name>
</gene>
<dbReference type="CDD" id="cd15798">
    <property type="entry name" value="PMEI-like_3"/>
    <property type="match status" value="1"/>
</dbReference>
<dbReference type="GO" id="GO:0004857">
    <property type="term" value="F:enzyme inhibitor activity"/>
    <property type="evidence" value="ECO:0007669"/>
    <property type="project" value="InterPro"/>
</dbReference>
<evidence type="ECO:0000256" key="11">
    <source>
        <dbReference type="PROSITE-ProRule" id="PRU10040"/>
    </source>
</evidence>
<comment type="similarity">
    <text evidence="4">In the C-terminal section; belongs to the pectinesterase family.</text>
</comment>
<comment type="catalytic activity">
    <reaction evidence="12">
        <text>[(1-&gt;4)-alpha-D-galacturonosyl methyl ester](n) + n H2O = [(1-&gt;4)-alpha-D-galacturonosyl](n) + n methanol + n H(+)</text>
        <dbReference type="Rhea" id="RHEA:22380"/>
        <dbReference type="Rhea" id="RHEA-COMP:14570"/>
        <dbReference type="Rhea" id="RHEA-COMP:14573"/>
        <dbReference type="ChEBI" id="CHEBI:15377"/>
        <dbReference type="ChEBI" id="CHEBI:15378"/>
        <dbReference type="ChEBI" id="CHEBI:17790"/>
        <dbReference type="ChEBI" id="CHEBI:140522"/>
        <dbReference type="ChEBI" id="CHEBI:140523"/>
        <dbReference type="EC" id="3.1.1.11"/>
    </reaction>
</comment>
<dbReference type="InterPro" id="IPR033131">
    <property type="entry name" value="Pectinesterase_Asp_AS"/>
</dbReference>
<dbReference type="Proteomes" id="UP000288805">
    <property type="component" value="Unassembled WGS sequence"/>
</dbReference>
<evidence type="ECO:0000256" key="1">
    <source>
        <dbReference type="ARBA" id="ARBA00004191"/>
    </source>
</evidence>
<dbReference type="PROSITE" id="PS00800">
    <property type="entry name" value="PECTINESTERASE_1"/>
    <property type="match status" value="1"/>
</dbReference>
<dbReference type="NCBIfam" id="TIGR01614">
    <property type="entry name" value="PME_inhib"/>
    <property type="match status" value="1"/>
</dbReference>
<dbReference type="InterPro" id="IPR006501">
    <property type="entry name" value="Pectinesterase_inhib_dom"/>
</dbReference>
<dbReference type="InterPro" id="IPR035513">
    <property type="entry name" value="Invertase/methylesterase_inhib"/>
</dbReference>
<dbReference type="Gene3D" id="1.20.140.40">
    <property type="entry name" value="Invertase/pectin methylesterase inhibitor family protein"/>
    <property type="match status" value="1"/>
</dbReference>
<dbReference type="SUPFAM" id="SSF101148">
    <property type="entry name" value="Plant invertase/pectin methylesterase inhibitor"/>
    <property type="match status" value="1"/>
</dbReference>
<dbReference type="GO" id="GO:0045490">
    <property type="term" value="P:pectin catabolic process"/>
    <property type="evidence" value="ECO:0007669"/>
    <property type="project" value="UniProtKB-UniRule"/>
</dbReference>
<evidence type="ECO:0000256" key="9">
    <source>
        <dbReference type="ARBA" id="ARBA00023085"/>
    </source>
</evidence>
<dbReference type="InterPro" id="IPR018040">
    <property type="entry name" value="Pectinesterase_Tyr_AS"/>
</dbReference>
<comment type="similarity">
    <text evidence="3">In the N-terminal section; belongs to the PMEI family.</text>
</comment>
<evidence type="ECO:0000259" key="13">
    <source>
        <dbReference type="SMART" id="SM00856"/>
    </source>
</evidence>
<keyword evidence="10 12" id="KW-0961">Cell wall biogenesis/degradation</keyword>
<feature type="domain" description="Pectinesterase inhibitor" evidence="13">
    <location>
        <begin position="40"/>
        <end position="151"/>
    </location>
</feature>
<organism evidence="14 15">
    <name type="scientific">Vitis vinifera</name>
    <name type="common">Grape</name>
    <dbReference type="NCBI Taxonomy" id="29760"/>
    <lineage>
        <taxon>Eukaryota</taxon>
        <taxon>Viridiplantae</taxon>
        <taxon>Streptophyta</taxon>
        <taxon>Embryophyta</taxon>
        <taxon>Tracheophyta</taxon>
        <taxon>Spermatophyta</taxon>
        <taxon>Magnoliopsida</taxon>
        <taxon>eudicotyledons</taxon>
        <taxon>Gunneridae</taxon>
        <taxon>Pentapetalae</taxon>
        <taxon>rosids</taxon>
        <taxon>Vitales</taxon>
        <taxon>Vitaceae</taxon>
        <taxon>Viteae</taxon>
        <taxon>Vitis</taxon>
    </lineage>
</organism>
<dbReference type="Pfam" id="PF04043">
    <property type="entry name" value="PMEI"/>
    <property type="match status" value="1"/>
</dbReference>
<dbReference type="InterPro" id="IPR000070">
    <property type="entry name" value="Pectinesterase_cat"/>
</dbReference>
<evidence type="ECO:0000256" key="2">
    <source>
        <dbReference type="ARBA" id="ARBA00005184"/>
    </source>
</evidence>
<dbReference type="EC" id="3.1.1.11" evidence="5 12"/>
<accession>A0A438EBD8</accession>
<protein>
    <recommendedName>
        <fullName evidence="5 12">Pectinesterase</fullName>
        <ecNumber evidence="5 12">3.1.1.11</ecNumber>
    </recommendedName>
</protein>
<evidence type="ECO:0000256" key="6">
    <source>
        <dbReference type="ARBA" id="ARBA00022512"/>
    </source>
</evidence>
<proteinExistence type="inferred from homology"/>
<evidence type="ECO:0000256" key="12">
    <source>
        <dbReference type="RuleBase" id="RU000589"/>
    </source>
</evidence>
<evidence type="ECO:0000256" key="4">
    <source>
        <dbReference type="ARBA" id="ARBA00007786"/>
    </source>
</evidence>
<dbReference type="SUPFAM" id="SSF51126">
    <property type="entry name" value="Pectin lyase-like"/>
    <property type="match status" value="1"/>
</dbReference>
<evidence type="ECO:0000256" key="7">
    <source>
        <dbReference type="ARBA" id="ARBA00022525"/>
    </source>
</evidence>
<keyword evidence="8 12" id="KW-0378">Hydrolase</keyword>
<evidence type="ECO:0000313" key="14">
    <source>
        <dbReference type="EMBL" id="RVW44998.1"/>
    </source>
</evidence>
<comment type="caution">
    <text evidence="14">The sequence shown here is derived from an EMBL/GenBank/DDBJ whole genome shotgun (WGS) entry which is preliminary data.</text>
</comment>